<evidence type="ECO:0008006" key="3">
    <source>
        <dbReference type="Google" id="ProtNLM"/>
    </source>
</evidence>
<dbReference type="RefSeq" id="WP_380748132.1">
    <property type="nucleotide sequence ID" value="NZ_JBHULT010000005.1"/>
</dbReference>
<protein>
    <recommendedName>
        <fullName evidence="3">DUF4083 domain-containing protein</fullName>
    </recommendedName>
</protein>
<sequence>MEIFLLVLSFFLCMIAIVLLVRSRKSLRSTRQLIARETKTLERIKKAA</sequence>
<accession>A0ABW5IXB5</accession>
<evidence type="ECO:0000313" key="2">
    <source>
        <dbReference type="Proteomes" id="UP001597468"/>
    </source>
</evidence>
<proteinExistence type="predicted"/>
<dbReference type="Proteomes" id="UP001597468">
    <property type="component" value="Unassembled WGS sequence"/>
</dbReference>
<evidence type="ECO:0000313" key="1">
    <source>
        <dbReference type="EMBL" id="MFD2516755.1"/>
    </source>
</evidence>
<comment type="caution">
    <text evidence="1">The sequence shown here is derived from an EMBL/GenBank/DDBJ whole genome shotgun (WGS) entry which is preliminary data.</text>
</comment>
<reference evidence="2" key="1">
    <citation type="journal article" date="2019" name="Int. J. Syst. Evol. Microbiol.">
        <title>The Global Catalogue of Microorganisms (GCM) 10K type strain sequencing project: providing services to taxonomists for standard genome sequencing and annotation.</title>
        <authorList>
            <consortium name="The Broad Institute Genomics Platform"/>
            <consortium name="The Broad Institute Genome Sequencing Center for Infectious Disease"/>
            <person name="Wu L."/>
            <person name="Ma J."/>
        </authorList>
    </citation>
    <scope>NUCLEOTIDE SEQUENCE [LARGE SCALE GENOMIC DNA]</scope>
    <source>
        <strain evidence="2">KCTC 42585</strain>
    </source>
</reference>
<gene>
    <name evidence="1" type="ORF">ACFSTG_02520</name>
</gene>
<keyword evidence="2" id="KW-1185">Reference proteome</keyword>
<organism evidence="1 2">
    <name type="scientific">Salinimicrobium flavum</name>
    <dbReference type="NCBI Taxonomy" id="1737065"/>
    <lineage>
        <taxon>Bacteria</taxon>
        <taxon>Pseudomonadati</taxon>
        <taxon>Bacteroidota</taxon>
        <taxon>Flavobacteriia</taxon>
        <taxon>Flavobacteriales</taxon>
        <taxon>Flavobacteriaceae</taxon>
        <taxon>Salinimicrobium</taxon>
    </lineage>
</organism>
<dbReference type="EMBL" id="JBHULT010000005">
    <property type="protein sequence ID" value="MFD2516755.1"/>
    <property type="molecule type" value="Genomic_DNA"/>
</dbReference>
<name>A0ABW5IXB5_9FLAO</name>